<dbReference type="EMBL" id="CM046109">
    <property type="protein sequence ID" value="KAI8442201.1"/>
    <property type="molecule type" value="Genomic_DNA"/>
</dbReference>
<evidence type="ECO:0000313" key="1">
    <source>
        <dbReference type="EMBL" id="KAI8442201.1"/>
    </source>
</evidence>
<comment type="caution">
    <text evidence="1">The sequence shown here is derived from an EMBL/GenBank/DDBJ whole genome shotgun (WGS) entry which is preliminary data.</text>
</comment>
<keyword evidence="2" id="KW-1185">Reference proteome</keyword>
<proteinExistence type="predicted"/>
<dbReference type="Proteomes" id="UP001064048">
    <property type="component" value="Chromosome 9"/>
</dbReference>
<sequence length="707" mass="78498">MAGACGVQFMLFMAILESFINGRCDLADPCNRVTSANPDSLLDSYDFIVAGGGTAGSVVAARLSENPQWKVLLLEAGGDEPTSSSVPAWVTAYWGRPDTDWMYKTEPQEKACLAVGAQCSWPRGKMLGGSSVINGMMYMRGHAADYDAWAIDGATGWSWYDVLPFFLKSENNKEIGNGVSAQYHNIGGPLPVQKFRHAPQFAHDVVSAAIELGYPPTSDLNGETSTGFTIAQTLNDNGSRFSTARAYLRPASKRQNLHVLLNAHVAKVRIDPTNKKVTGVEYIQNGQMKFVKASKEVILSAGTMNSPQILLLSGVGPKEMLEKVNIPVIKDLPGVGQNLHNHVGVELEFTLTKEPEIPDLDWASATQYLLNRDGPLSSTGMSQLTGVVNSKYAPRGGRHPDIQFFFGGYYASCGDGETPDPSKVNDIEERRTVTISAIALQPRSRGYLGLRSADPTEPPVMQPNYFYDEHELDVLVDAAWIAHRLANTTIMREKYGMEPVIMEDCKDFDQIPSDEYFRCLAKRHTAPENHQVGTCKMGAKHDPMAVVDPELKVYGIQGLRVADASIMPTVPTSNTAAPAIMIAERASQFIMSRYSRLKNRFGVDSSTERNTHHGSTDKSSGEPESTAQASYFQPKWKYNSNEKYDYDNHDRWYGTKDWKLPSWQDSNWKHADFSHFHDYQDKFKTDDSTQEKTTQSYNHGSNYKHSY</sequence>
<organism evidence="1 2">
    <name type="scientific">Choristoneura fumiferana</name>
    <name type="common">Spruce budworm moth</name>
    <name type="synonym">Archips fumiferana</name>
    <dbReference type="NCBI Taxonomy" id="7141"/>
    <lineage>
        <taxon>Eukaryota</taxon>
        <taxon>Metazoa</taxon>
        <taxon>Ecdysozoa</taxon>
        <taxon>Arthropoda</taxon>
        <taxon>Hexapoda</taxon>
        <taxon>Insecta</taxon>
        <taxon>Pterygota</taxon>
        <taxon>Neoptera</taxon>
        <taxon>Endopterygota</taxon>
        <taxon>Lepidoptera</taxon>
        <taxon>Glossata</taxon>
        <taxon>Ditrysia</taxon>
        <taxon>Tortricoidea</taxon>
        <taxon>Tortricidae</taxon>
        <taxon>Tortricinae</taxon>
        <taxon>Choristoneura</taxon>
    </lineage>
</organism>
<accession>A0ACC0L1G0</accession>
<protein>
    <submittedName>
        <fullName evidence="1">Uncharacterized protein</fullName>
    </submittedName>
</protein>
<evidence type="ECO:0000313" key="2">
    <source>
        <dbReference type="Proteomes" id="UP001064048"/>
    </source>
</evidence>
<gene>
    <name evidence="1" type="ORF">MSG28_005790</name>
</gene>
<name>A0ACC0L1G0_CHOFU</name>
<reference evidence="1 2" key="1">
    <citation type="journal article" date="2022" name="Genome Biol. Evol.">
        <title>The Spruce Budworm Genome: Reconstructing the Evolutionary History of Antifreeze Proteins.</title>
        <authorList>
            <person name="Beliveau C."/>
            <person name="Gagne P."/>
            <person name="Picq S."/>
            <person name="Vernygora O."/>
            <person name="Keeling C.I."/>
            <person name="Pinkney K."/>
            <person name="Doucet D."/>
            <person name="Wen F."/>
            <person name="Johnston J.S."/>
            <person name="Maaroufi H."/>
            <person name="Boyle B."/>
            <person name="Laroche J."/>
            <person name="Dewar K."/>
            <person name="Juretic N."/>
            <person name="Blackburn G."/>
            <person name="Nisole A."/>
            <person name="Brunet B."/>
            <person name="Brandao M."/>
            <person name="Lumley L."/>
            <person name="Duan J."/>
            <person name="Quan G."/>
            <person name="Lucarotti C.J."/>
            <person name="Roe A.D."/>
            <person name="Sperling F.A.H."/>
            <person name="Levesque R.C."/>
            <person name="Cusson M."/>
        </authorList>
    </citation>
    <scope>NUCLEOTIDE SEQUENCE [LARGE SCALE GENOMIC DNA]</scope>
    <source>
        <strain evidence="1">Glfc:IPQL:Cfum</strain>
    </source>
</reference>